<evidence type="ECO:0000313" key="1">
    <source>
        <dbReference type="EMBL" id="NYA72738.1"/>
    </source>
</evidence>
<evidence type="ECO:0008006" key="3">
    <source>
        <dbReference type="Google" id="ProtNLM"/>
    </source>
</evidence>
<keyword evidence="2" id="KW-1185">Reference proteome</keyword>
<sequence>MHDPRVGRFFAVDPLEKKYPWYTPYQFSGNRVVDMVELEGLEPDEPDQAKYKYKTFAIDGPYVLTGGDELYQQNKELLDVENRVSNTDESIFFGNNRNDPMQRYVNTDNIYIMSNTTENKIKDENAMVNILLGNFIWGEGPENIVFPKNGKFSGLMKNSIAVGESLIKWDRKGQSDGIFAWSMGARNEINTDIKSGFLSLEHFMGSVSVRIGKVDSDNILVEIFNVTSFTSGNLTKDIPFVNWFVDSPMSTVREPYDVYPYLTEQRTYSNTSQYFSFTMNKKEYTNKIRQYGYGAKK</sequence>
<accession>A0A7Y9C8T6</accession>
<dbReference type="Proteomes" id="UP000535020">
    <property type="component" value="Unassembled WGS sequence"/>
</dbReference>
<dbReference type="EMBL" id="JACBJI010000014">
    <property type="protein sequence ID" value="NYA72738.1"/>
    <property type="molecule type" value="Genomic_DNA"/>
</dbReference>
<dbReference type="AlphaFoldDB" id="A0A7Y9C8T6"/>
<reference evidence="1 2" key="1">
    <citation type="submission" date="2020-07" db="EMBL/GenBank/DDBJ databases">
        <authorList>
            <person name="Sun Q."/>
        </authorList>
    </citation>
    <scope>NUCLEOTIDE SEQUENCE [LARGE SCALE GENOMIC DNA]</scope>
    <source>
        <strain evidence="1 2">MAH-1</strain>
    </source>
</reference>
<proteinExistence type="predicted"/>
<organism evidence="1 2">
    <name type="scientific">Flavobacterium agri</name>
    <dbReference type="NCBI Taxonomy" id="2743471"/>
    <lineage>
        <taxon>Bacteria</taxon>
        <taxon>Pseudomonadati</taxon>
        <taxon>Bacteroidota</taxon>
        <taxon>Flavobacteriia</taxon>
        <taxon>Flavobacteriales</taxon>
        <taxon>Flavobacteriaceae</taxon>
        <taxon>Flavobacterium</taxon>
    </lineage>
</organism>
<protein>
    <recommendedName>
        <fullName evidence="3">RHS repeat-associated core domain-containing protein</fullName>
    </recommendedName>
</protein>
<gene>
    <name evidence="1" type="ORF">HZF10_17555</name>
</gene>
<evidence type="ECO:0000313" key="2">
    <source>
        <dbReference type="Proteomes" id="UP000535020"/>
    </source>
</evidence>
<comment type="caution">
    <text evidence="1">The sequence shown here is derived from an EMBL/GenBank/DDBJ whole genome shotgun (WGS) entry which is preliminary data.</text>
</comment>
<name>A0A7Y9C8T6_9FLAO</name>